<evidence type="ECO:0000256" key="1">
    <source>
        <dbReference type="ARBA" id="ARBA00005194"/>
    </source>
</evidence>
<dbReference type="CDD" id="cd06850">
    <property type="entry name" value="biotinyl_domain"/>
    <property type="match status" value="1"/>
</dbReference>
<comment type="function">
    <text evidence="8">This protein is a component of the acetyl coenzyme A carboxylase complex; first, biotin carboxylase catalyzes the carboxylation of the carrier protein and then the transcarboxylase transfers the carboxyl group to form malonyl-CoA.</text>
</comment>
<evidence type="ECO:0000256" key="6">
    <source>
        <dbReference type="ARBA" id="ARBA00023160"/>
    </source>
</evidence>
<keyword evidence="12" id="KW-1185">Reference proteome</keyword>
<evidence type="ECO:0000313" key="12">
    <source>
        <dbReference type="Proteomes" id="UP000763557"/>
    </source>
</evidence>
<keyword evidence="4 8" id="KW-0276">Fatty acid metabolism</keyword>
<name>A0ABX2FHY6_9PSEU</name>
<gene>
    <name evidence="11" type="ORF">GC106_82800</name>
</gene>
<evidence type="ECO:0000256" key="2">
    <source>
        <dbReference type="ARBA" id="ARBA00017562"/>
    </source>
</evidence>
<keyword evidence="3 8" id="KW-0444">Lipid biosynthesis</keyword>
<dbReference type="InterPro" id="IPR001249">
    <property type="entry name" value="AcCoA_biotinCC"/>
</dbReference>
<feature type="region of interest" description="Disordered" evidence="9">
    <location>
        <begin position="65"/>
        <end position="85"/>
    </location>
</feature>
<dbReference type="PROSITE" id="PS00188">
    <property type="entry name" value="BIOTIN"/>
    <property type="match status" value="1"/>
</dbReference>
<evidence type="ECO:0000256" key="4">
    <source>
        <dbReference type="ARBA" id="ARBA00022832"/>
    </source>
</evidence>
<evidence type="ECO:0000256" key="9">
    <source>
        <dbReference type="SAM" id="MobiDB-lite"/>
    </source>
</evidence>
<dbReference type="PRINTS" id="PR01071">
    <property type="entry name" value="ACOABIOTINCC"/>
</dbReference>
<evidence type="ECO:0000256" key="8">
    <source>
        <dbReference type="RuleBase" id="RU364072"/>
    </source>
</evidence>
<evidence type="ECO:0000256" key="5">
    <source>
        <dbReference type="ARBA" id="ARBA00023098"/>
    </source>
</evidence>
<keyword evidence="6 8" id="KW-0275">Fatty acid biosynthesis</keyword>
<dbReference type="Gene3D" id="2.40.50.100">
    <property type="match status" value="1"/>
</dbReference>
<dbReference type="InterPro" id="IPR011053">
    <property type="entry name" value="Single_hybrid_motif"/>
</dbReference>
<accession>A0ABX2FHY6</accession>
<dbReference type="PANTHER" id="PTHR45266">
    <property type="entry name" value="OXALOACETATE DECARBOXYLASE ALPHA CHAIN"/>
    <property type="match status" value="1"/>
</dbReference>
<keyword evidence="7 8" id="KW-0092">Biotin</keyword>
<reference evidence="11 12" key="1">
    <citation type="submission" date="2020-01" db="EMBL/GenBank/DDBJ databases">
        <title>Kibdelosporangium persica a novel Actinomycetes from a hot desert in Iran.</title>
        <authorList>
            <person name="Safaei N."/>
            <person name="Zaburannyi N."/>
            <person name="Mueller R."/>
            <person name="Wink J."/>
        </authorList>
    </citation>
    <scope>NUCLEOTIDE SEQUENCE [LARGE SCALE GENOMIC DNA]</scope>
    <source>
        <strain evidence="11 12">4NS15</strain>
    </source>
</reference>
<dbReference type="InterPro" id="IPR001882">
    <property type="entry name" value="Biotin_BS"/>
</dbReference>
<comment type="caution">
    <text evidence="11">The sequence shown here is derived from an EMBL/GenBank/DDBJ whole genome shotgun (WGS) entry which is preliminary data.</text>
</comment>
<evidence type="ECO:0000256" key="7">
    <source>
        <dbReference type="ARBA" id="ARBA00023267"/>
    </source>
</evidence>
<keyword evidence="5 8" id="KW-0443">Lipid metabolism</keyword>
<dbReference type="PROSITE" id="PS50968">
    <property type="entry name" value="BIOTINYL_LIPOYL"/>
    <property type="match status" value="1"/>
</dbReference>
<dbReference type="Proteomes" id="UP000763557">
    <property type="component" value="Unassembled WGS sequence"/>
</dbReference>
<evidence type="ECO:0000256" key="3">
    <source>
        <dbReference type="ARBA" id="ARBA00022516"/>
    </source>
</evidence>
<organism evidence="11 12">
    <name type="scientific">Kibdelosporangium persicum</name>
    <dbReference type="NCBI Taxonomy" id="2698649"/>
    <lineage>
        <taxon>Bacteria</taxon>
        <taxon>Bacillati</taxon>
        <taxon>Actinomycetota</taxon>
        <taxon>Actinomycetes</taxon>
        <taxon>Pseudonocardiales</taxon>
        <taxon>Pseudonocardiaceae</taxon>
        <taxon>Kibdelosporangium</taxon>
    </lineage>
</organism>
<dbReference type="EMBL" id="JAAATY010000049">
    <property type="protein sequence ID" value="NRN71005.1"/>
    <property type="molecule type" value="Genomic_DNA"/>
</dbReference>
<dbReference type="SUPFAM" id="SSF51230">
    <property type="entry name" value="Single hybrid motif"/>
    <property type="match status" value="1"/>
</dbReference>
<protein>
    <recommendedName>
        <fullName evidence="2 8">Biotin carboxyl carrier protein of acetyl-CoA carboxylase</fullName>
    </recommendedName>
</protein>
<evidence type="ECO:0000259" key="10">
    <source>
        <dbReference type="PROSITE" id="PS50968"/>
    </source>
</evidence>
<dbReference type="InterPro" id="IPR000089">
    <property type="entry name" value="Biotin_lipoyl"/>
</dbReference>
<sequence>MSGTRDTEIDVMRSLEMDVARIGVEGAMDLLSRSLTEIVRAAPLVPSRARVRFGCASIEVEWPAAPSGETASTATPAKPSRSDNGLRELCTPLVGTFYRAAEPGARPFVEVGDDVEPGQQVAIVEAMKLMNAIVAEEAGRVTEILAVDGESVEYGQPLLRLEPRTGE</sequence>
<evidence type="ECO:0000313" key="11">
    <source>
        <dbReference type="EMBL" id="NRN71005.1"/>
    </source>
</evidence>
<dbReference type="PANTHER" id="PTHR45266:SF3">
    <property type="entry name" value="OXALOACETATE DECARBOXYLASE ALPHA CHAIN"/>
    <property type="match status" value="1"/>
</dbReference>
<feature type="domain" description="Lipoyl-binding" evidence="10">
    <location>
        <begin position="86"/>
        <end position="162"/>
    </location>
</feature>
<proteinExistence type="predicted"/>
<dbReference type="RefSeq" id="WP_246368204.1">
    <property type="nucleotide sequence ID" value="NZ_CBCSGW010000020.1"/>
</dbReference>
<dbReference type="InterPro" id="IPR050709">
    <property type="entry name" value="Biotin_Carboxyl_Carrier/Decarb"/>
</dbReference>
<comment type="pathway">
    <text evidence="1 8">Lipid metabolism; fatty acid biosynthesis.</text>
</comment>
<dbReference type="Pfam" id="PF00364">
    <property type="entry name" value="Biotin_lipoyl"/>
    <property type="match status" value="1"/>
</dbReference>